<dbReference type="EMBL" id="GBRH01260248">
    <property type="protein sequence ID" value="JAD37647.1"/>
    <property type="molecule type" value="Transcribed_RNA"/>
</dbReference>
<protein>
    <submittedName>
        <fullName evidence="2">Uncharacterized protein</fullName>
    </submittedName>
</protein>
<evidence type="ECO:0000313" key="2">
    <source>
        <dbReference type="EMBL" id="JAD37647.1"/>
    </source>
</evidence>
<dbReference type="AlphaFoldDB" id="A0A0A8ZS55"/>
<proteinExistence type="predicted"/>
<name>A0A0A8ZS55_ARUDO</name>
<feature type="region of interest" description="Disordered" evidence="1">
    <location>
        <begin position="1"/>
        <end position="32"/>
    </location>
</feature>
<organism evidence="2">
    <name type="scientific">Arundo donax</name>
    <name type="common">Giant reed</name>
    <name type="synonym">Donax arundinaceus</name>
    <dbReference type="NCBI Taxonomy" id="35708"/>
    <lineage>
        <taxon>Eukaryota</taxon>
        <taxon>Viridiplantae</taxon>
        <taxon>Streptophyta</taxon>
        <taxon>Embryophyta</taxon>
        <taxon>Tracheophyta</taxon>
        <taxon>Spermatophyta</taxon>
        <taxon>Magnoliopsida</taxon>
        <taxon>Liliopsida</taxon>
        <taxon>Poales</taxon>
        <taxon>Poaceae</taxon>
        <taxon>PACMAD clade</taxon>
        <taxon>Arundinoideae</taxon>
        <taxon>Arundineae</taxon>
        <taxon>Arundo</taxon>
    </lineage>
</organism>
<reference evidence="2" key="2">
    <citation type="journal article" date="2015" name="Data Brief">
        <title>Shoot transcriptome of the giant reed, Arundo donax.</title>
        <authorList>
            <person name="Barrero R.A."/>
            <person name="Guerrero F.D."/>
            <person name="Moolhuijzen P."/>
            <person name="Goolsby J.A."/>
            <person name="Tidwell J."/>
            <person name="Bellgard S.E."/>
            <person name="Bellgard M.I."/>
        </authorList>
    </citation>
    <scope>NUCLEOTIDE SEQUENCE</scope>
    <source>
        <tissue evidence="2">Shoot tissue taken approximately 20 cm above the soil surface</tissue>
    </source>
</reference>
<sequence>MCGLSDIQMSPGGGLHLYRHWHPARTHRPSPR</sequence>
<reference evidence="2" key="1">
    <citation type="submission" date="2014-09" db="EMBL/GenBank/DDBJ databases">
        <authorList>
            <person name="Magalhaes I.L.F."/>
            <person name="Oliveira U."/>
            <person name="Santos F.R."/>
            <person name="Vidigal T.H.D.A."/>
            <person name="Brescovit A.D."/>
            <person name="Santos A.J."/>
        </authorList>
    </citation>
    <scope>NUCLEOTIDE SEQUENCE</scope>
    <source>
        <tissue evidence="2">Shoot tissue taken approximately 20 cm above the soil surface</tissue>
    </source>
</reference>
<feature type="compositionally biased region" description="Basic residues" evidence="1">
    <location>
        <begin position="17"/>
        <end position="32"/>
    </location>
</feature>
<evidence type="ECO:0000256" key="1">
    <source>
        <dbReference type="SAM" id="MobiDB-lite"/>
    </source>
</evidence>
<accession>A0A0A8ZS55</accession>